<protein>
    <submittedName>
        <fullName evidence="1">Uncharacterized protein</fullName>
    </submittedName>
</protein>
<comment type="caution">
    <text evidence="1">The sequence shown here is derived from an EMBL/GenBank/DDBJ whole genome shotgun (WGS) entry which is preliminary data.</text>
</comment>
<keyword evidence="2" id="KW-1185">Reference proteome</keyword>
<accession>A0A177B633</accession>
<evidence type="ECO:0000313" key="1">
    <source>
        <dbReference type="EMBL" id="OAF69580.1"/>
    </source>
</evidence>
<dbReference type="EMBL" id="LWCA01000260">
    <property type="protein sequence ID" value="OAF69580.1"/>
    <property type="molecule type" value="Genomic_DNA"/>
</dbReference>
<evidence type="ECO:0000313" key="2">
    <source>
        <dbReference type="Proteomes" id="UP000078046"/>
    </source>
</evidence>
<gene>
    <name evidence="1" type="ORF">A3Q56_02702</name>
</gene>
<proteinExistence type="predicted"/>
<organism evidence="1 2">
    <name type="scientific">Intoshia linei</name>
    <dbReference type="NCBI Taxonomy" id="1819745"/>
    <lineage>
        <taxon>Eukaryota</taxon>
        <taxon>Metazoa</taxon>
        <taxon>Spiralia</taxon>
        <taxon>Lophotrochozoa</taxon>
        <taxon>Mesozoa</taxon>
        <taxon>Orthonectida</taxon>
        <taxon>Rhopaluridae</taxon>
        <taxon>Intoshia</taxon>
    </lineage>
</organism>
<reference evidence="1 2" key="1">
    <citation type="submission" date="2016-04" db="EMBL/GenBank/DDBJ databases">
        <title>The genome of Intoshia linei affirms orthonectids as highly simplified spiralians.</title>
        <authorList>
            <person name="Mikhailov K.V."/>
            <person name="Slusarev G.S."/>
            <person name="Nikitin M.A."/>
            <person name="Logacheva M.D."/>
            <person name="Penin A."/>
            <person name="Aleoshin V."/>
            <person name="Panchin Y.V."/>
        </authorList>
    </citation>
    <scope>NUCLEOTIDE SEQUENCE [LARGE SCALE GENOMIC DNA]</scope>
    <source>
        <strain evidence="1">Intl2013</strain>
        <tissue evidence="1">Whole animal</tissue>
    </source>
</reference>
<dbReference type="Proteomes" id="UP000078046">
    <property type="component" value="Unassembled WGS sequence"/>
</dbReference>
<name>A0A177B633_9BILA</name>
<dbReference type="OrthoDB" id="91831at2759"/>
<dbReference type="AlphaFoldDB" id="A0A177B633"/>
<sequence length="60" mass="6702">MKICGFVSCVKKCAKKPGTGYSNLETHLSVSHPNNKKLALEMNSESILKYVELKMSNDKK</sequence>